<evidence type="ECO:0000313" key="2">
    <source>
        <dbReference type="EMBL" id="PTX63939.1"/>
    </source>
</evidence>
<keyword evidence="3" id="KW-1185">Reference proteome</keyword>
<dbReference type="Proteomes" id="UP000244090">
    <property type="component" value="Unassembled WGS sequence"/>
</dbReference>
<reference evidence="2 3" key="1">
    <citation type="submission" date="2018-04" db="EMBL/GenBank/DDBJ databases">
        <title>Genomic Encyclopedia of Archaeal and Bacterial Type Strains, Phase II (KMG-II): from individual species to whole genera.</title>
        <authorList>
            <person name="Goeker M."/>
        </authorList>
    </citation>
    <scope>NUCLEOTIDE SEQUENCE [LARGE SCALE GENOMIC DNA]</scope>
    <source>
        <strain evidence="2 3">DSM 25731</strain>
    </source>
</reference>
<dbReference type="Pfam" id="PF10011">
    <property type="entry name" value="DUF2254"/>
    <property type="match status" value="1"/>
</dbReference>
<sequence length="437" mass="49459">MLNLIYLFKKARDSFWFVPTLIIVCSIVSAIVLLYIDRTFPFEPEGVLRLMFSENSDSGRNVLTVIAGSMVGIAGTVFSITIVVLQLASSQLGPRLLRNFMYKRLNQVVLGQYVGVFLYSIIVINAIKDNSEYAFIPNISILFAIFLAIFNVFLLVIFIHSISISIQPSKIINELRVRIEQNIQDLYPEQVEKEVTLIPKEDISNQLESIQKLEAKASGYIQYFDLDALVNIARKREIIIKILHRPGSYIVKEQAVFELFKNNSEAEFSEEDSLSVEKTYKIATKKSFFQDVEFGIHQIAEIASKALSPGINNPYTAAICIDNLTSVLCKLVVVKIPDAAIKDDTNVLRLIVMQNSFEGYLDAAFNLIRQYGKTSPFIIIALMEALKTILDADTDKTHTETLSNYAEIVMETGKKSFQLQKDIDDLEHRYTLFKTSL</sequence>
<comment type="caution">
    <text evidence="2">The sequence shown here is derived from an EMBL/GenBank/DDBJ whole genome shotgun (WGS) entry which is preliminary data.</text>
</comment>
<dbReference type="OrthoDB" id="2955631at2"/>
<feature type="transmembrane region" description="Helical" evidence="1">
    <location>
        <begin position="15"/>
        <end position="36"/>
    </location>
</feature>
<dbReference type="EMBL" id="QBKT01000001">
    <property type="protein sequence ID" value="PTX63939.1"/>
    <property type="molecule type" value="Genomic_DNA"/>
</dbReference>
<keyword evidence="1" id="KW-1133">Transmembrane helix</keyword>
<evidence type="ECO:0000313" key="3">
    <source>
        <dbReference type="Proteomes" id="UP000244090"/>
    </source>
</evidence>
<feature type="transmembrane region" description="Helical" evidence="1">
    <location>
        <begin position="139"/>
        <end position="160"/>
    </location>
</feature>
<name>A0A2T6C6J3_9FLAO</name>
<dbReference type="RefSeq" id="WP_108113299.1">
    <property type="nucleotide sequence ID" value="NZ_QBKT01000001.1"/>
</dbReference>
<evidence type="ECO:0000256" key="1">
    <source>
        <dbReference type="SAM" id="Phobius"/>
    </source>
</evidence>
<proteinExistence type="predicted"/>
<feature type="transmembrane region" description="Helical" evidence="1">
    <location>
        <begin position="62"/>
        <end position="87"/>
    </location>
</feature>
<dbReference type="InterPro" id="IPR018723">
    <property type="entry name" value="DUF2254_membrane"/>
</dbReference>
<keyword evidence="1" id="KW-0472">Membrane</keyword>
<accession>A0A2T6C6J3</accession>
<dbReference type="AlphaFoldDB" id="A0A2T6C6J3"/>
<organism evidence="2 3">
    <name type="scientific">Kordia periserrulae</name>
    <dbReference type="NCBI Taxonomy" id="701523"/>
    <lineage>
        <taxon>Bacteria</taxon>
        <taxon>Pseudomonadati</taxon>
        <taxon>Bacteroidota</taxon>
        <taxon>Flavobacteriia</taxon>
        <taxon>Flavobacteriales</taxon>
        <taxon>Flavobacteriaceae</taxon>
        <taxon>Kordia</taxon>
    </lineage>
</organism>
<gene>
    <name evidence="2" type="ORF">C8N46_101549</name>
</gene>
<keyword evidence="1" id="KW-0812">Transmembrane</keyword>
<feature type="transmembrane region" description="Helical" evidence="1">
    <location>
        <begin position="108"/>
        <end position="127"/>
    </location>
</feature>
<protein>
    <submittedName>
        <fullName evidence="2">Putative membrane protein</fullName>
    </submittedName>
</protein>